<dbReference type="RefSeq" id="WP_051548718.1">
    <property type="nucleotide sequence ID" value="NZ_FONH01000005.1"/>
</dbReference>
<organism evidence="2 3">
    <name type="scientific">Dyella marensis</name>
    <dbReference type="NCBI Taxonomy" id="500610"/>
    <lineage>
        <taxon>Bacteria</taxon>
        <taxon>Pseudomonadati</taxon>
        <taxon>Pseudomonadota</taxon>
        <taxon>Gammaproteobacteria</taxon>
        <taxon>Lysobacterales</taxon>
        <taxon>Rhodanobacteraceae</taxon>
        <taxon>Dyella</taxon>
    </lineage>
</organism>
<dbReference type="EMBL" id="FONH01000005">
    <property type="protein sequence ID" value="SFE95982.1"/>
    <property type="molecule type" value="Genomic_DNA"/>
</dbReference>
<keyword evidence="3" id="KW-1185">Reference proteome</keyword>
<gene>
    <name evidence="2" type="ORF">SAMN02799615_02085</name>
</gene>
<evidence type="ECO:0000256" key="1">
    <source>
        <dbReference type="SAM" id="MobiDB-lite"/>
    </source>
</evidence>
<dbReference type="Proteomes" id="UP000199477">
    <property type="component" value="Unassembled WGS sequence"/>
</dbReference>
<proteinExistence type="predicted"/>
<reference evidence="3" key="1">
    <citation type="submission" date="2016-10" db="EMBL/GenBank/DDBJ databases">
        <authorList>
            <person name="Varghese N."/>
            <person name="Submissions S."/>
        </authorList>
    </citation>
    <scope>NUCLEOTIDE SEQUENCE [LARGE SCALE GENOMIC DNA]</scope>
    <source>
        <strain evidence="3">UNC178MFTsu3.1</strain>
    </source>
</reference>
<feature type="compositionally biased region" description="Polar residues" evidence="1">
    <location>
        <begin position="207"/>
        <end position="217"/>
    </location>
</feature>
<sequence>MNAAAQRRLTPMLAGAAGVLALLLVVLLAGVGRGVRWDPPRPTEPLPDMHDSAADLPRPLPLEQFGIVWQQPVFNPDRKPVTRAAKGGASLGEMQLTGIILTSKLHMALLHTRGQDADVRVAEGAALPDGSWKLVEVKPRSAVFESGSGRTELELPAGAPIDAPKTDNQPQPPPPGNMSGPIAVPPGAVQRVGPGIAPQPPPDSNEPRPQQAESSLQAERIRQLKAAIQKRRAEQQQQQQQAGNPEGAH</sequence>
<evidence type="ECO:0000313" key="2">
    <source>
        <dbReference type="EMBL" id="SFE95982.1"/>
    </source>
</evidence>
<feature type="region of interest" description="Disordered" evidence="1">
    <location>
        <begin position="144"/>
        <end position="249"/>
    </location>
</feature>
<accession>A0A1I2ESE3</accession>
<dbReference type="AlphaFoldDB" id="A0A1I2ESE3"/>
<protein>
    <submittedName>
        <fullName evidence="2">General secretion pathway protein N</fullName>
    </submittedName>
</protein>
<dbReference type="STRING" id="500610.SAMN02799615_02085"/>
<name>A0A1I2ESE3_9GAMM</name>
<evidence type="ECO:0000313" key="3">
    <source>
        <dbReference type="Proteomes" id="UP000199477"/>
    </source>
</evidence>